<keyword evidence="2" id="KW-0472">Membrane</keyword>
<keyword evidence="2" id="KW-0812">Transmembrane</keyword>
<gene>
    <name evidence="4" type="ORF">GCM10009554_32600</name>
</gene>
<keyword evidence="2" id="KW-1133">Transmembrane helix</keyword>
<dbReference type="InterPro" id="IPR012334">
    <property type="entry name" value="Pectin_lyas_fold"/>
</dbReference>
<feature type="domain" description="Right handed beta helix" evidence="3">
    <location>
        <begin position="443"/>
        <end position="576"/>
    </location>
</feature>
<name>A0ABP4AXE5_9ACTN</name>
<feature type="domain" description="Right handed beta helix" evidence="3">
    <location>
        <begin position="343"/>
        <end position="431"/>
    </location>
</feature>
<evidence type="ECO:0000259" key="3">
    <source>
        <dbReference type="Pfam" id="PF13229"/>
    </source>
</evidence>
<proteinExistence type="predicted"/>
<sequence length="680" mass="72075">MTEPKKKSRKGLRAVAVVGVLGIAGFVLLQTTASGSPNASPTPKPSATTPSTTPKPQPPDATQPTTPGESKDEKTIDRLPYPGDPEAEAAYVADEDRRLVEVRTVDSLARWSKTSLNSPYRIATGSAYTLVLTPRREVYTIKDLLGLAPQTFIRQPDGGYLLSEHVVIQNGATLNLASSGGLTLRLASDDKGFVSIVNYGGVLNVQGVNGRPVRISSWNRDTDGPDTLTNDGRAYIRSLGGQVRFRYAELSDLGFWSGRTGGLSLTGTDRPNSGSLDKLGETMRVGKRAAKERQAEKDAGKGKTTSTTDGLNGAGKNSLSQVLPAGKLPLPEVDIADPEYSYVSALIQNTTIKRNAFGLFAASANGLDIRDSHFDDSLVDGIVMHRYVTNAVIDSSTADGNAGDGFVLSRATTGIVLSEIEASRNHRNGLTMSGLPLADGPSATGSSLGSYGNNTVSNSKLIDNARYGVEVIGGTNIGVNANDLQGNDMGVVVRGGAEDVSVVGNRVTEPIRQGIAIRDGVTKSVVTGNIISGGNTSVYLRDSAATVQRNTMSDADSHAISLVGSVSQTKVTENTISGRGPSAIDTKRAADVNMHRWKNDEDNWHDTTPFVVTLKRFLQPLTAMWIFLAALLIFTAARGSRRIRQVVHPYADKRPVTDGRTLPAGTVPVAGDNNNHLGAR</sequence>
<feature type="compositionally biased region" description="Polar residues" evidence="1">
    <location>
        <begin position="303"/>
        <end position="318"/>
    </location>
</feature>
<dbReference type="EMBL" id="BAAAHK010000007">
    <property type="protein sequence ID" value="GAA0941196.1"/>
    <property type="molecule type" value="Genomic_DNA"/>
</dbReference>
<evidence type="ECO:0000256" key="1">
    <source>
        <dbReference type="SAM" id="MobiDB-lite"/>
    </source>
</evidence>
<feature type="region of interest" description="Disordered" evidence="1">
    <location>
        <begin position="656"/>
        <end position="680"/>
    </location>
</feature>
<dbReference type="SUPFAM" id="SSF51126">
    <property type="entry name" value="Pectin lyase-like"/>
    <property type="match status" value="1"/>
</dbReference>
<dbReference type="Proteomes" id="UP001500542">
    <property type="component" value="Unassembled WGS sequence"/>
</dbReference>
<organism evidence="4 5">
    <name type="scientific">Kribbella koreensis</name>
    <dbReference type="NCBI Taxonomy" id="57909"/>
    <lineage>
        <taxon>Bacteria</taxon>
        <taxon>Bacillati</taxon>
        <taxon>Actinomycetota</taxon>
        <taxon>Actinomycetes</taxon>
        <taxon>Propionibacteriales</taxon>
        <taxon>Kribbellaceae</taxon>
        <taxon>Kribbella</taxon>
    </lineage>
</organism>
<dbReference type="RefSeq" id="WP_343969876.1">
    <property type="nucleotide sequence ID" value="NZ_BAAAHK010000007.1"/>
</dbReference>
<dbReference type="InterPro" id="IPR039448">
    <property type="entry name" value="Beta_helix"/>
</dbReference>
<dbReference type="SMART" id="SM00710">
    <property type="entry name" value="PbH1"/>
    <property type="match status" value="7"/>
</dbReference>
<evidence type="ECO:0000313" key="5">
    <source>
        <dbReference type="Proteomes" id="UP001500542"/>
    </source>
</evidence>
<comment type="caution">
    <text evidence="4">The sequence shown here is derived from an EMBL/GenBank/DDBJ whole genome shotgun (WGS) entry which is preliminary data.</text>
</comment>
<accession>A0ABP4AXE5</accession>
<keyword evidence="5" id="KW-1185">Reference proteome</keyword>
<dbReference type="InterPro" id="IPR006626">
    <property type="entry name" value="PbH1"/>
</dbReference>
<evidence type="ECO:0000313" key="4">
    <source>
        <dbReference type="EMBL" id="GAA0941196.1"/>
    </source>
</evidence>
<feature type="compositionally biased region" description="Basic and acidic residues" evidence="1">
    <location>
        <begin position="289"/>
        <end position="301"/>
    </location>
</feature>
<evidence type="ECO:0000256" key="2">
    <source>
        <dbReference type="SAM" id="Phobius"/>
    </source>
</evidence>
<protein>
    <recommendedName>
        <fullName evidence="3">Right handed beta helix domain-containing protein</fullName>
    </recommendedName>
</protein>
<dbReference type="Pfam" id="PF13229">
    <property type="entry name" value="Beta_helix"/>
    <property type="match status" value="2"/>
</dbReference>
<dbReference type="InterPro" id="IPR011050">
    <property type="entry name" value="Pectin_lyase_fold/virulence"/>
</dbReference>
<reference evidence="5" key="1">
    <citation type="journal article" date="2019" name="Int. J. Syst. Evol. Microbiol.">
        <title>The Global Catalogue of Microorganisms (GCM) 10K type strain sequencing project: providing services to taxonomists for standard genome sequencing and annotation.</title>
        <authorList>
            <consortium name="The Broad Institute Genomics Platform"/>
            <consortium name="The Broad Institute Genome Sequencing Center for Infectious Disease"/>
            <person name="Wu L."/>
            <person name="Ma J."/>
        </authorList>
    </citation>
    <scope>NUCLEOTIDE SEQUENCE [LARGE SCALE GENOMIC DNA]</scope>
    <source>
        <strain evidence="5">JCM 10977</strain>
    </source>
</reference>
<feature type="region of interest" description="Disordered" evidence="1">
    <location>
        <begin position="264"/>
        <end position="318"/>
    </location>
</feature>
<feature type="transmembrane region" description="Helical" evidence="2">
    <location>
        <begin position="617"/>
        <end position="637"/>
    </location>
</feature>
<feature type="compositionally biased region" description="Low complexity" evidence="1">
    <location>
        <begin position="36"/>
        <end position="52"/>
    </location>
</feature>
<feature type="region of interest" description="Disordered" evidence="1">
    <location>
        <begin position="32"/>
        <end position="92"/>
    </location>
</feature>
<dbReference type="Gene3D" id="2.160.20.10">
    <property type="entry name" value="Single-stranded right-handed beta-helix, Pectin lyase-like"/>
    <property type="match status" value="1"/>
</dbReference>